<evidence type="ECO:0000259" key="3">
    <source>
        <dbReference type="Pfam" id="PF03732"/>
    </source>
</evidence>
<gene>
    <name evidence="4" type="ORF">Sradi_1895700</name>
</gene>
<reference evidence="4" key="1">
    <citation type="submission" date="2020-06" db="EMBL/GenBank/DDBJ databases">
        <authorList>
            <person name="Li T."/>
            <person name="Hu X."/>
            <person name="Zhang T."/>
            <person name="Song X."/>
            <person name="Zhang H."/>
            <person name="Dai N."/>
            <person name="Sheng W."/>
            <person name="Hou X."/>
            <person name="Wei L."/>
        </authorList>
    </citation>
    <scope>NUCLEOTIDE SEQUENCE</scope>
    <source>
        <strain evidence="4">G02</strain>
        <tissue evidence="4">Leaf</tissue>
    </source>
</reference>
<feature type="compositionally biased region" description="Basic and acidic residues" evidence="2">
    <location>
        <begin position="116"/>
        <end position="130"/>
    </location>
</feature>
<dbReference type="PANTHER" id="PTHR33437:SF2">
    <property type="entry name" value="OS06G0361200 PROTEIN"/>
    <property type="match status" value="1"/>
</dbReference>
<dbReference type="Pfam" id="PF03732">
    <property type="entry name" value="Retrotrans_gag"/>
    <property type="match status" value="1"/>
</dbReference>
<feature type="region of interest" description="Disordered" evidence="2">
    <location>
        <begin position="17"/>
        <end position="51"/>
    </location>
</feature>
<feature type="compositionally biased region" description="Polar residues" evidence="2">
    <location>
        <begin position="132"/>
        <end position="142"/>
    </location>
</feature>
<dbReference type="EMBL" id="JACGWJ010000007">
    <property type="protein sequence ID" value="KAL0409613.1"/>
    <property type="molecule type" value="Genomic_DNA"/>
</dbReference>
<feature type="region of interest" description="Disordered" evidence="2">
    <location>
        <begin position="100"/>
        <end position="142"/>
    </location>
</feature>
<feature type="region of interest" description="Disordered" evidence="2">
    <location>
        <begin position="359"/>
        <end position="419"/>
    </location>
</feature>
<organism evidence="4">
    <name type="scientific">Sesamum radiatum</name>
    <name type="common">Black benniseed</name>
    <dbReference type="NCBI Taxonomy" id="300843"/>
    <lineage>
        <taxon>Eukaryota</taxon>
        <taxon>Viridiplantae</taxon>
        <taxon>Streptophyta</taxon>
        <taxon>Embryophyta</taxon>
        <taxon>Tracheophyta</taxon>
        <taxon>Spermatophyta</taxon>
        <taxon>Magnoliopsida</taxon>
        <taxon>eudicotyledons</taxon>
        <taxon>Gunneridae</taxon>
        <taxon>Pentapetalae</taxon>
        <taxon>asterids</taxon>
        <taxon>lamiids</taxon>
        <taxon>Lamiales</taxon>
        <taxon>Pedaliaceae</taxon>
        <taxon>Sesamum</taxon>
    </lineage>
</organism>
<feature type="compositionally biased region" description="Polar residues" evidence="2">
    <location>
        <begin position="105"/>
        <end position="115"/>
    </location>
</feature>
<reference evidence="4" key="2">
    <citation type="journal article" date="2024" name="Plant">
        <title>Genomic evolution and insights into agronomic trait innovations of Sesamum species.</title>
        <authorList>
            <person name="Miao H."/>
            <person name="Wang L."/>
            <person name="Qu L."/>
            <person name="Liu H."/>
            <person name="Sun Y."/>
            <person name="Le M."/>
            <person name="Wang Q."/>
            <person name="Wei S."/>
            <person name="Zheng Y."/>
            <person name="Lin W."/>
            <person name="Duan Y."/>
            <person name="Cao H."/>
            <person name="Xiong S."/>
            <person name="Wang X."/>
            <person name="Wei L."/>
            <person name="Li C."/>
            <person name="Ma Q."/>
            <person name="Ju M."/>
            <person name="Zhao R."/>
            <person name="Li G."/>
            <person name="Mu C."/>
            <person name="Tian Q."/>
            <person name="Mei H."/>
            <person name="Zhang T."/>
            <person name="Gao T."/>
            <person name="Zhang H."/>
        </authorList>
    </citation>
    <scope>NUCLEOTIDE SEQUENCE</scope>
    <source>
        <strain evidence="4">G02</strain>
    </source>
</reference>
<dbReference type="AlphaFoldDB" id="A0AAW2TYL9"/>
<proteinExistence type="predicted"/>
<evidence type="ECO:0000256" key="1">
    <source>
        <dbReference type="SAM" id="Coils"/>
    </source>
</evidence>
<feature type="domain" description="Retrotransposon gag" evidence="3">
    <location>
        <begin position="230"/>
        <end position="319"/>
    </location>
</feature>
<feature type="compositionally biased region" description="Basic and acidic residues" evidence="2">
    <location>
        <begin position="393"/>
        <end position="419"/>
    </location>
</feature>
<keyword evidence="1" id="KW-0175">Coiled coil</keyword>
<dbReference type="PANTHER" id="PTHR33437">
    <property type="entry name" value="OS06G0361200 PROTEIN"/>
    <property type="match status" value="1"/>
</dbReference>
<evidence type="ECO:0000256" key="2">
    <source>
        <dbReference type="SAM" id="MobiDB-lite"/>
    </source>
</evidence>
<evidence type="ECO:0000313" key="4">
    <source>
        <dbReference type="EMBL" id="KAL0409613.1"/>
    </source>
</evidence>
<accession>A0AAW2TYL9</accession>
<sequence>MAPKRNRVAMNEKNVINSTAVGQSSTGGKIVNTTPSDGSNSASPTEINSKSTPFATLPAMVTEATTMEEQVAQMAQAIADLQKIVEDKDLQITQLMNKLEPTDAGESSHNHSSISKHAEKEKQIDEELPKQESAQKSSHSATSIAALSVQQLQEMIANTIKAQYGGSAQNSSAYSKPYSERIDALRMPTGYQPPKLQQFDGKGNPKQHIAHFIETCNNAGTDGDHLAKQFVRSLKGNAFDWYVDLEPDSIDNWDKMEREFLNCFYSTRRRVSMIELTNARQWKDEPVVDYINRWRSLSLNCKDKLSEASAIEMCIQGMHWGLLYILQGIKPRNFEELATRAHDRELSIANHKTAFQIDDQSKEKKGLKKSEKFTKPSTKESMAIKTAPIKISSDSRKKSEKFEDQRVTNDRRRPTLKELQEKEYPFPDSDVPYIFDELLERKLIELPESKRPDEVGRVNDPKYCKYHRVVSHPIERCFVVKEKIMDLAKEGKIILDVEETVGTCWNR</sequence>
<name>A0AAW2TYL9_SESRA</name>
<feature type="compositionally biased region" description="Basic and acidic residues" evidence="2">
    <location>
        <begin position="359"/>
        <end position="378"/>
    </location>
</feature>
<comment type="caution">
    <text evidence="4">The sequence shown here is derived from an EMBL/GenBank/DDBJ whole genome shotgun (WGS) entry which is preliminary data.</text>
</comment>
<dbReference type="InterPro" id="IPR005162">
    <property type="entry name" value="Retrotrans_gag_dom"/>
</dbReference>
<feature type="coiled-coil region" evidence="1">
    <location>
        <begin position="64"/>
        <end position="98"/>
    </location>
</feature>
<protein>
    <recommendedName>
        <fullName evidence="3">Retrotransposon gag domain-containing protein</fullName>
    </recommendedName>
</protein>